<dbReference type="InterPro" id="IPR011604">
    <property type="entry name" value="PDDEXK-like_dom_sf"/>
</dbReference>
<dbReference type="EC" id="5.6.2.4" evidence="15"/>
<dbReference type="GO" id="GO:0005524">
    <property type="term" value="F:ATP binding"/>
    <property type="evidence" value="ECO:0007669"/>
    <property type="project" value="UniProtKB-UniRule"/>
</dbReference>
<evidence type="ECO:0000256" key="11">
    <source>
        <dbReference type="ARBA" id="ARBA00023204"/>
    </source>
</evidence>
<evidence type="ECO:0000256" key="13">
    <source>
        <dbReference type="ARBA" id="ARBA00034617"/>
    </source>
</evidence>
<organism evidence="19 20">
    <name type="scientific">Haemophilus haemolyticus</name>
    <dbReference type="NCBI Taxonomy" id="726"/>
    <lineage>
        <taxon>Bacteria</taxon>
        <taxon>Pseudomonadati</taxon>
        <taxon>Pseudomonadota</taxon>
        <taxon>Gammaproteobacteria</taxon>
        <taxon>Pasteurellales</taxon>
        <taxon>Pasteurellaceae</taxon>
        <taxon>Haemophilus</taxon>
    </lineage>
</organism>
<dbReference type="Proteomes" id="UP000248808">
    <property type="component" value="Chromosome 1"/>
</dbReference>
<dbReference type="GO" id="GO:0000724">
    <property type="term" value="P:double-strand break repair via homologous recombination"/>
    <property type="evidence" value="ECO:0007669"/>
    <property type="project" value="UniProtKB-UniRule"/>
</dbReference>
<dbReference type="EC" id="3.1.11.5" evidence="15"/>
<feature type="binding site" evidence="16">
    <location>
        <begin position="22"/>
        <end position="29"/>
    </location>
    <ligand>
        <name>ATP</name>
        <dbReference type="ChEBI" id="CHEBI:30616"/>
    </ligand>
</feature>
<dbReference type="InterPro" id="IPR004586">
    <property type="entry name" value="RecB"/>
</dbReference>
<dbReference type="GO" id="GO:0008854">
    <property type="term" value="F:exodeoxyribonuclease V activity"/>
    <property type="evidence" value="ECO:0007669"/>
    <property type="project" value="UniProtKB-EC"/>
</dbReference>
<gene>
    <name evidence="15 19" type="primary">recB</name>
    <name evidence="19" type="ORF">NCTC10839_01424</name>
</gene>
<dbReference type="GO" id="GO:0003677">
    <property type="term" value="F:DNA binding"/>
    <property type="evidence" value="ECO:0007669"/>
    <property type="project" value="UniProtKB-UniRule"/>
</dbReference>
<keyword evidence="1 15" id="KW-0540">Nuclease</keyword>
<dbReference type="Pfam" id="PF13361">
    <property type="entry name" value="UvrD_C"/>
    <property type="match status" value="2"/>
</dbReference>
<dbReference type="InterPro" id="IPR014016">
    <property type="entry name" value="UvrD-like_ATP-bd"/>
</dbReference>
<keyword evidence="5 15" id="KW-0378">Hydrolase</keyword>
<dbReference type="GO" id="GO:0043138">
    <property type="term" value="F:3'-5' DNA helicase activity"/>
    <property type="evidence" value="ECO:0007669"/>
    <property type="project" value="UniProtKB-UniRule"/>
</dbReference>
<evidence type="ECO:0000313" key="20">
    <source>
        <dbReference type="Proteomes" id="UP000248808"/>
    </source>
</evidence>
<dbReference type="Pfam" id="PF00580">
    <property type="entry name" value="UvrD-helicase"/>
    <property type="match status" value="1"/>
</dbReference>
<comment type="subunit">
    <text evidence="15">Heterotrimer of RecB, RecC and RecD. All subunits contribute to DNA-binding. Interacts with RecA.</text>
</comment>
<feature type="binding site" evidence="15">
    <location>
        <position position="1098"/>
    </location>
    <ligand>
        <name>Mg(2+)</name>
        <dbReference type="ChEBI" id="CHEBI:18420"/>
    </ligand>
</feature>
<evidence type="ECO:0000256" key="6">
    <source>
        <dbReference type="ARBA" id="ARBA00022806"/>
    </source>
</evidence>
<dbReference type="InterPro" id="IPR014017">
    <property type="entry name" value="DNA_helicase_UvrD-like_C"/>
</dbReference>
<dbReference type="InterPro" id="IPR011335">
    <property type="entry name" value="Restrct_endonuc-II-like"/>
</dbReference>
<evidence type="ECO:0000256" key="9">
    <source>
        <dbReference type="ARBA" id="ARBA00022842"/>
    </source>
</evidence>
<evidence type="ECO:0000256" key="1">
    <source>
        <dbReference type="ARBA" id="ARBA00022722"/>
    </source>
</evidence>
<dbReference type="InterPro" id="IPR027417">
    <property type="entry name" value="P-loop_NTPase"/>
</dbReference>
<dbReference type="Gene3D" id="3.40.50.300">
    <property type="entry name" value="P-loop containing nucleotide triphosphate hydrolases"/>
    <property type="match status" value="2"/>
</dbReference>
<evidence type="ECO:0000256" key="5">
    <source>
        <dbReference type="ARBA" id="ARBA00022801"/>
    </source>
</evidence>
<feature type="region of interest" description="DNA-binding and helicase activity, interacts with RecC" evidence="15">
    <location>
        <begin position="1"/>
        <end position="887"/>
    </location>
</feature>
<keyword evidence="11 15" id="KW-0234">DNA repair</keyword>
<comment type="catalytic activity">
    <reaction evidence="14 15">
        <text>ATP + H2O = ADP + phosphate + H(+)</text>
        <dbReference type="Rhea" id="RHEA:13065"/>
        <dbReference type="ChEBI" id="CHEBI:15377"/>
        <dbReference type="ChEBI" id="CHEBI:15378"/>
        <dbReference type="ChEBI" id="CHEBI:30616"/>
        <dbReference type="ChEBI" id="CHEBI:43474"/>
        <dbReference type="ChEBI" id="CHEBI:456216"/>
        <dbReference type="EC" id="5.6.2.4"/>
    </reaction>
</comment>
<comment type="domain">
    <text evidence="15">The N-terminal DNA-binding domain is a ssDNA-dependent ATPase and has ATP-dependent 3'-5' helicase function. This domain interacts with RecC.</text>
</comment>
<accession>A0A2X4RER6</accession>
<keyword evidence="9 15" id="KW-0460">Magnesium</keyword>
<dbReference type="InterPro" id="IPR038726">
    <property type="entry name" value="PDDEXK_AddAB-type"/>
</dbReference>
<dbReference type="KEGG" id="hhz:NCTC10839_01424"/>
<feature type="binding site" evidence="15">
    <location>
        <position position="1111"/>
    </location>
    <ligand>
        <name>Mg(2+)</name>
        <dbReference type="ChEBI" id="CHEBI:18420"/>
    </ligand>
</feature>
<keyword evidence="8 15" id="KW-0067">ATP-binding</keyword>
<proteinExistence type="inferred from homology"/>
<evidence type="ECO:0000256" key="15">
    <source>
        <dbReference type="HAMAP-Rule" id="MF_01485"/>
    </source>
</evidence>
<feature type="domain" description="UvrD-like helicase ATP-binding" evidence="17">
    <location>
        <begin position="1"/>
        <end position="476"/>
    </location>
</feature>
<dbReference type="SUPFAM" id="SSF52980">
    <property type="entry name" value="Restriction endonuclease-like"/>
    <property type="match status" value="1"/>
</dbReference>
<dbReference type="PROSITE" id="PS51198">
    <property type="entry name" value="UVRD_HELICASE_ATP_BIND"/>
    <property type="match status" value="1"/>
</dbReference>
<comment type="miscellaneous">
    <text evidence="15">In the RecBCD complex, RecB has a slow 3'-5' helicase, an exonuclease activity and loads RecA onto ssDNA, RecD has a fast 5'-3' helicase activity, while RecC stimulates the ATPase and processivity of the RecB helicase and contributes to recognition of the Chi site.</text>
</comment>
<comment type="catalytic activity">
    <reaction evidence="15">
        <text>Exonucleolytic cleavage (in the presence of ATP) in either 5'- to 3'- or 3'- to 5'-direction to yield 5'-phosphooligonucleotides.</text>
        <dbReference type="EC" id="3.1.11.5"/>
    </reaction>
</comment>
<dbReference type="GO" id="GO:0009338">
    <property type="term" value="C:exodeoxyribonuclease V complex"/>
    <property type="evidence" value="ECO:0007669"/>
    <property type="project" value="TreeGrafter"/>
</dbReference>
<dbReference type="CDD" id="cd22352">
    <property type="entry name" value="RecB_C-like"/>
    <property type="match status" value="1"/>
</dbReference>
<evidence type="ECO:0000256" key="7">
    <source>
        <dbReference type="ARBA" id="ARBA00022839"/>
    </source>
</evidence>
<dbReference type="PANTHER" id="PTHR11070:SF23">
    <property type="entry name" value="RECBCD ENZYME SUBUNIT RECB"/>
    <property type="match status" value="1"/>
</dbReference>
<dbReference type="GeneID" id="56958010"/>
<feature type="active site" description="For nuclease activity" evidence="15">
    <location>
        <position position="1111"/>
    </location>
</feature>
<dbReference type="PROSITE" id="PS51217">
    <property type="entry name" value="UVRD_HELICASE_CTER"/>
    <property type="match status" value="1"/>
</dbReference>
<keyword evidence="3 15" id="KW-0547">Nucleotide-binding</keyword>
<evidence type="ECO:0000256" key="4">
    <source>
        <dbReference type="ARBA" id="ARBA00022763"/>
    </source>
</evidence>
<comment type="cofactor">
    <cofactor evidence="15">
        <name>Mg(2+)</name>
        <dbReference type="ChEBI" id="CHEBI:18420"/>
    </cofactor>
    <text evidence="15">Binds 1 Mg(2+) ion per subunit.</text>
</comment>
<feature type="domain" description="UvrD-like helicase C-terminal" evidence="18">
    <location>
        <begin position="492"/>
        <end position="763"/>
    </location>
</feature>
<evidence type="ECO:0000256" key="2">
    <source>
        <dbReference type="ARBA" id="ARBA00022723"/>
    </source>
</evidence>
<dbReference type="HAMAP" id="MF_01485">
    <property type="entry name" value="RecB"/>
    <property type="match status" value="1"/>
</dbReference>
<keyword evidence="12 15" id="KW-0413">Isomerase</keyword>
<dbReference type="Pfam" id="PF12705">
    <property type="entry name" value="PDDEXK_1"/>
    <property type="match status" value="1"/>
</dbReference>
<dbReference type="PANTHER" id="PTHR11070">
    <property type="entry name" value="UVRD / RECB / PCRA DNA HELICASE FAMILY MEMBER"/>
    <property type="match status" value="1"/>
</dbReference>
<name>A0A2X4RER6_HAEHA</name>
<dbReference type="InterPro" id="IPR000212">
    <property type="entry name" value="DNA_helicase_UvrD/REP"/>
</dbReference>
<comment type="function">
    <text evidence="15">A helicase/nuclease that prepares dsDNA breaks (DSB) for recombinational DNA repair. Binds to DSBs and unwinds DNA via a highly rapid and processive ATP-dependent bidirectional helicase activity. Unwinds dsDNA until it encounters a Chi (crossover hotspot instigator) sequence from the 3' direction. Cuts ssDNA a few nucleotides 3' to the Chi site. The properties and activities of the enzyme are changed at Chi. The Chi-altered holoenzyme produces a long 3'-ssDNA overhang and facilitates RecA-binding to the ssDNA for homologous DNA recombination and repair. Holoenzyme degrades any linearized DNA that is unable to undergo homologous recombination. In the holoenzyme this subunit contributes ATPase, 3'-5' helicase, exonuclease activity and loads RecA onto ssDNA.</text>
</comment>
<keyword evidence="7 15" id="KW-0269">Exonuclease</keyword>
<evidence type="ECO:0000259" key="18">
    <source>
        <dbReference type="PROSITE" id="PS51217"/>
    </source>
</evidence>
<sequence length="1202" mass="138500">MAETIPLNPITLPLNQISLIEASAGTGKTYTIGSLYLRLLLKAGENNFSRPLNVEEILVVTFTEMATEELKKKIRERITDAIDKLTAFAETQDKSAFKNDEFLTALCHNLDIFEAIHRLKLAEQNMDLAAIYTIHGFCRRMLMQYAFHSGIHFNLELIKDQSDLLVRFANEFWREHFYPLPFEMADFIANELGSPDYVLSLLESNLGKNLIVDLEKQQALSISITEFLQQYLGEYFKDIKALKRFWLESEGKISELITEELNKDYAKGEPKSLSRRSYNTSRLAKWIDQVNAWANDPRDYVLNDTLMSYFTQSALDEKGEEGASLFIAPVFTELEERANALISPDLLRRIILYHYRQGLQKKLLDYKLNHQEKSFDDLLRLLCEALQGTQGDELAEMIRFQYPFAMIDEFQDTDSQQYAIFSKIYRDNPEKNTGFIMIGDPKQAIYRFRGADIFTYLKASDEAQSRFELTKNYRSEKNLVDGVNALFDFPKSPFIYQNINFTAVNSRDDHLRFYLNGKAEPAYRFYLTKSDKVNKTEMAKICAISIQHWLKSATENQAVFQNEDTCKTLQAANIAVLVRDKNEAALVKNELQKLGSASVYLSDQNSVFDSNVAKELAWVLKACLNVAERPILNAIATALFGLNAADIHQIQQNEADWQRWADSFAQYQQTWQRQGILAMLHQILLEQGISERLLSQATGERDLTDFLHLAEILQQAATLHESEAALLSWFEKQIQGEGRQEAQIRLESERQLVKIVSIHKSKGLEYDLVWLPFLAVPSKIPTAGDMNVYYSKERDETLWDMENRNLNTLYEETFAEELRLLYVALTRAKYQMAFALPAQFDKKWNALHYVLSQGEIGKEIALSATKDTETLLQAFKEKMKDNVEICTKPNLEAFPALSINTKNDELKAAEFTGNIEQDWRITSFTSIEQAHRRQNYLAESTGKKHAVFDDAKDYDSQNAIEMSTALLNENESNILDLPRGKQVGTALHRHFENCYFSDLANTEEIDKLRQSLQLDETFTEPLQNWLQQISHTPLSNEIGIALADLANKDCIKEMPFYLAIREYFDVEAFNRALKAHHHLPSEPLQFEQIQGMVRGSIDLVFRHNGKYYLVDYKSNFLGSTLADYNQEALKKEMLHSHYDWQYLIYTLALHRYLQSVVPKYDYARDFGGVFYLFLRGMNGEPQSGVFYNRPSVELITELDGVF</sequence>
<dbReference type="Gene3D" id="1.10.3170.10">
    <property type="entry name" value="Recbcd, chain B, domain 2"/>
    <property type="match status" value="1"/>
</dbReference>
<dbReference type="Gene3D" id="1.10.486.10">
    <property type="entry name" value="PCRA, domain 4"/>
    <property type="match status" value="1"/>
</dbReference>
<dbReference type="AlphaFoldDB" id="A0A2X4RER6"/>
<dbReference type="NCBIfam" id="TIGR00609">
    <property type="entry name" value="recB"/>
    <property type="match status" value="1"/>
</dbReference>
<keyword evidence="10 15" id="KW-0238">DNA-binding</keyword>
<dbReference type="RefSeq" id="WP_111696795.1">
    <property type="nucleotide sequence ID" value="NZ_LS483458.1"/>
</dbReference>
<dbReference type="EMBL" id="LS483458">
    <property type="protein sequence ID" value="SQH97508.1"/>
    <property type="molecule type" value="Genomic_DNA"/>
</dbReference>
<feature type="region of interest" description="Nuclease activity, interacts with RecD and RecA" evidence="15">
    <location>
        <begin position="918"/>
        <end position="1202"/>
    </location>
</feature>
<comment type="similarity">
    <text evidence="15">Belongs to the helicase family. UvrD subfamily.</text>
</comment>
<evidence type="ECO:0000256" key="8">
    <source>
        <dbReference type="ARBA" id="ARBA00022840"/>
    </source>
</evidence>
<feature type="binding site" evidence="15">
    <location>
        <position position="988"/>
    </location>
    <ligand>
        <name>Mg(2+)</name>
        <dbReference type="ChEBI" id="CHEBI:18420"/>
    </ligand>
</feature>
<dbReference type="GO" id="GO:0005829">
    <property type="term" value="C:cytosol"/>
    <property type="evidence" value="ECO:0007669"/>
    <property type="project" value="TreeGrafter"/>
</dbReference>
<keyword evidence="4 15" id="KW-0227">DNA damage</keyword>
<evidence type="ECO:0000259" key="17">
    <source>
        <dbReference type="PROSITE" id="PS51198"/>
    </source>
</evidence>
<evidence type="ECO:0000256" key="16">
    <source>
        <dbReference type="PROSITE-ProRule" id="PRU00560"/>
    </source>
</evidence>
<evidence type="ECO:0000313" key="19">
    <source>
        <dbReference type="EMBL" id="SQH97508.1"/>
    </source>
</evidence>
<dbReference type="GO" id="GO:0000287">
    <property type="term" value="F:magnesium ion binding"/>
    <property type="evidence" value="ECO:0007669"/>
    <property type="project" value="UniProtKB-UniRule"/>
</dbReference>
<evidence type="ECO:0000256" key="14">
    <source>
        <dbReference type="ARBA" id="ARBA00048988"/>
    </source>
</evidence>
<evidence type="ECO:0000256" key="3">
    <source>
        <dbReference type="ARBA" id="ARBA00022741"/>
    </source>
</evidence>
<comment type="domain">
    <text evidence="15">The C-terminal domain has nuclease activity and interacts with RecD. It interacts with RecA, facilitating its loading onto ssDNA.</text>
</comment>
<keyword evidence="2 15" id="KW-0479">Metal-binding</keyword>
<dbReference type="Gene3D" id="3.90.320.10">
    <property type="match status" value="1"/>
</dbReference>
<reference evidence="19 20" key="1">
    <citation type="submission" date="2018-06" db="EMBL/GenBank/DDBJ databases">
        <authorList>
            <consortium name="Pathogen Informatics"/>
            <person name="Doyle S."/>
        </authorList>
    </citation>
    <scope>NUCLEOTIDE SEQUENCE [LARGE SCALE GENOMIC DNA]</scope>
    <source>
        <strain evidence="19 20">NCTC10839</strain>
    </source>
</reference>
<comment type="catalytic activity">
    <reaction evidence="13 15">
        <text>Couples ATP hydrolysis with the unwinding of duplex DNA by translocating in the 3'-5' direction.</text>
        <dbReference type="EC" id="5.6.2.4"/>
    </reaction>
</comment>
<dbReference type="GO" id="GO:0016887">
    <property type="term" value="F:ATP hydrolysis activity"/>
    <property type="evidence" value="ECO:0007669"/>
    <property type="project" value="RHEA"/>
</dbReference>
<keyword evidence="6 15" id="KW-0347">Helicase</keyword>
<evidence type="ECO:0000256" key="12">
    <source>
        <dbReference type="ARBA" id="ARBA00023235"/>
    </source>
</evidence>
<dbReference type="SUPFAM" id="SSF52540">
    <property type="entry name" value="P-loop containing nucleoside triphosphate hydrolases"/>
    <property type="match status" value="1"/>
</dbReference>
<evidence type="ECO:0000256" key="10">
    <source>
        <dbReference type="ARBA" id="ARBA00023125"/>
    </source>
</evidence>
<protein>
    <recommendedName>
        <fullName evidence="15">RecBCD enzyme subunit RecB</fullName>
        <ecNumber evidence="15">3.1.11.5</ecNumber>
        <ecNumber evidence="15">5.6.2.4</ecNumber>
    </recommendedName>
    <alternativeName>
        <fullName evidence="15">DNA 3'-5' helicase subunit RecB</fullName>
    </alternativeName>
    <alternativeName>
        <fullName evidence="15">Exonuclease V subunit RecB</fullName>
        <shortName evidence="15">ExoV subunit RecB</shortName>
    </alternativeName>
    <alternativeName>
        <fullName evidence="15">Helicase/nuclease RecBCD subunit RecB</fullName>
    </alternativeName>
</protein>